<dbReference type="EC" id="3.1.3.4" evidence="1"/>
<protein>
    <submittedName>
        <fullName evidence="1">Putative phosphatidate phosphatase</fullName>
        <ecNumber evidence="1">3.1.3.4</ecNumber>
    </submittedName>
</protein>
<dbReference type="Gramene" id="PRQ48222">
    <property type="protein sequence ID" value="PRQ48222"/>
    <property type="gene ID" value="RchiOBHm_Chr2g0108291"/>
</dbReference>
<keyword evidence="2" id="KW-1185">Reference proteome</keyword>
<dbReference type="EMBL" id="PDCK01000040">
    <property type="protein sequence ID" value="PRQ48222.1"/>
    <property type="molecule type" value="Genomic_DNA"/>
</dbReference>
<organism evidence="1 2">
    <name type="scientific">Rosa chinensis</name>
    <name type="common">China rose</name>
    <dbReference type="NCBI Taxonomy" id="74649"/>
    <lineage>
        <taxon>Eukaryota</taxon>
        <taxon>Viridiplantae</taxon>
        <taxon>Streptophyta</taxon>
        <taxon>Embryophyta</taxon>
        <taxon>Tracheophyta</taxon>
        <taxon>Spermatophyta</taxon>
        <taxon>Magnoliopsida</taxon>
        <taxon>eudicotyledons</taxon>
        <taxon>Gunneridae</taxon>
        <taxon>Pentapetalae</taxon>
        <taxon>rosids</taxon>
        <taxon>fabids</taxon>
        <taxon>Rosales</taxon>
        <taxon>Rosaceae</taxon>
        <taxon>Rosoideae</taxon>
        <taxon>Rosoideae incertae sedis</taxon>
        <taxon>Rosa</taxon>
    </lineage>
</organism>
<dbReference type="STRING" id="74649.A0A2P6RP65"/>
<dbReference type="GO" id="GO:0008195">
    <property type="term" value="F:phosphatidate phosphatase activity"/>
    <property type="evidence" value="ECO:0007669"/>
    <property type="project" value="UniProtKB-EC"/>
</dbReference>
<proteinExistence type="predicted"/>
<dbReference type="OMA" id="CIASYLM"/>
<gene>
    <name evidence="1" type="ORF">RchiOBHm_Chr2g0108291</name>
</gene>
<comment type="caution">
    <text evidence="1">The sequence shown here is derived from an EMBL/GenBank/DDBJ whole genome shotgun (WGS) entry which is preliminary data.</text>
</comment>
<dbReference type="Proteomes" id="UP000238479">
    <property type="component" value="Chromosome 2"/>
</dbReference>
<evidence type="ECO:0000313" key="1">
    <source>
        <dbReference type="EMBL" id="PRQ48222.1"/>
    </source>
</evidence>
<sequence length="94" mass="10512">MTLLMAFCDYLGNCIKDVVSAPRLSCPPVMRITATKDEEDNELEYGVPSSISPKIMFASLDTFCIASYLMLRMKVSLKFGFRHCIWGPANIPSN</sequence>
<dbReference type="AlphaFoldDB" id="A0A2P6RP65"/>
<accession>A0A2P6RP65</accession>
<evidence type="ECO:0000313" key="2">
    <source>
        <dbReference type="Proteomes" id="UP000238479"/>
    </source>
</evidence>
<keyword evidence="1" id="KW-0378">Hydrolase</keyword>
<reference evidence="1 2" key="1">
    <citation type="journal article" date="2018" name="Nat. Genet.">
        <title>The Rosa genome provides new insights in the design of modern roses.</title>
        <authorList>
            <person name="Bendahmane M."/>
        </authorList>
    </citation>
    <scope>NUCLEOTIDE SEQUENCE [LARGE SCALE GENOMIC DNA]</scope>
    <source>
        <strain evidence="2">cv. Old Blush</strain>
    </source>
</reference>
<name>A0A2P6RP65_ROSCH</name>